<name>A0A3B1DLW7_9ZZZZ</name>
<evidence type="ECO:0000313" key="5">
    <source>
        <dbReference type="EMBL" id="VAX39921.1"/>
    </source>
</evidence>
<dbReference type="SUPFAM" id="SSF46934">
    <property type="entry name" value="UBA-like"/>
    <property type="match status" value="1"/>
</dbReference>
<evidence type="ECO:0000259" key="4">
    <source>
        <dbReference type="Pfam" id="PF00889"/>
    </source>
</evidence>
<dbReference type="InterPro" id="IPR001816">
    <property type="entry name" value="Transl_elong_EFTs/EF1B"/>
</dbReference>
<gene>
    <name evidence="5" type="ORF">MNBD_PLANCTO02-287</name>
</gene>
<evidence type="ECO:0000256" key="1">
    <source>
        <dbReference type="ARBA" id="ARBA00005532"/>
    </source>
</evidence>
<keyword evidence="3" id="KW-0648">Protein biosynthesis</keyword>
<reference evidence="5" key="1">
    <citation type="submission" date="2018-06" db="EMBL/GenBank/DDBJ databases">
        <authorList>
            <person name="Zhirakovskaya E."/>
        </authorList>
    </citation>
    <scope>NUCLEOTIDE SEQUENCE</scope>
</reference>
<dbReference type="NCBIfam" id="TIGR00116">
    <property type="entry name" value="tsf"/>
    <property type="match status" value="1"/>
</dbReference>
<evidence type="ECO:0000256" key="3">
    <source>
        <dbReference type="ARBA" id="ARBA00022917"/>
    </source>
</evidence>
<feature type="domain" description="Translation elongation factor EFTs/EF1B dimerisation" evidence="4">
    <location>
        <begin position="73"/>
        <end position="277"/>
    </location>
</feature>
<dbReference type="PANTHER" id="PTHR11741">
    <property type="entry name" value="ELONGATION FACTOR TS"/>
    <property type="match status" value="1"/>
</dbReference>
<dbReference type="Gene3D" id="3.30.479.20">
    <property type="entry name" value="Elongation factor Ts, dimerisation domain"/>
    <property type="match status" value="2"/>
</dbReference>
<organism evidence="5">
    <name type="scientific">hydrothermal vent metagenome</name>
    <dbReference type="NCBI Taxonomy" id="652676"/>
    <lineage>
        <taxon>unclassified sequences</taxon>
        <taxon>metagenomes</taxon>
        <taxon>ecological metagenomes</taxon>
    </lineage>
</organism>
<dbReference type="SUPFAM" id="SSF54713">
    <property type="entry name" value="Elongation factor Ts (EF-Ts), dimerisation domain"/>
    <property type="match status" value="2"/>
</dbReference>
<dbReference type="AlphaFoldDB" id="A0A3B1DLW7"/>
<evidence type="ECO:0000256" key="2">
    <source>
        <dbReference type="ARBA" id="ARBA00022768"/>
    </source>
</evidence>
<dbReference type="Pfam" id="PF00889">
    <property type="entry name" value="EF_TS"/>
    <property type="match status" value="1"/>
</dbReference>
<accession>A0A3B1DLW7</accession>
<dbReference type="InterPro" id="IPR009060">
    <property type="entry name" value="UBA-like_sf"/>
</dbReference>
<sequence length="278" mass="30079">MAEITAAAVKSLRDRTDLPMMKCKQALVEANGDEEKAIDILKKDAKTILDKRGDNITAEGRIFTLISDDGSEGVMVEIQCESAPVGGGEDMTNFGTLLTKQFMEGPGATTPEELLSQDAPDGSGNTLQQIYDDMLNKIREKIVVNRIVKVAGPLGAYVHHDGKTGVLFQATGDSSDTEVLRDVAMHVAAMKPVVVSAEELDQAEVQAERDRLTEEALATGKPENIVGKIVDGRMGNFYVEKGVLLHQAFAKEDSKPVSQALSEKGFEAVAYQRWVIGK</sequence>
<keyword evidence="2 5" id="KW-0251">Elongation factor</keyword>
<protein>
    <submittedName>
        <fullName evidence="5">Translation elongation factor Ts</fullName>
    </submittedName>
</protein>
<dbReference type="HAMAP" id="MF_00050">
    <property type="entry name" value="EF_Ts"/>
    <property type="match status" value="1"/>
</dbReference>
<dbReference type="FunFam" id="1.10.8.10:FF:000001">
    <property type="entry name" value="Elongation factor Ts"/>
    <property type="match status" value="1"/>
</dbReference>
<dbReference type="InterPro" id="IPR014039">
    <property type="entry name" value="Transl_elong_EFTs/EF1B_dimer"/>
</dbReference>
<dbReference type="Gene3D" id="1.10.286.20">
    <property type="match status" value="1"/>
</dbReference>
<comment type="similarity">
    <text evidence="1">Belongs to the EF-Ts family.</text>
</comment>
<dbReference type="CDD" id="cd14275">
    <property type="entry name" value="UBA_EF-Ts"/>
    <property type="match status" value="1"/>
</dbReference>
<proteinExistence type="inferred from homology"/>
<dbReference type="InterPro" id="IPR036402">
    <property type="entry name" value="EF-Ts_dimer_sf"/>
</dbReference>
<dbReference type="GO" id="GO:0003746">
    <property type="term" value="F:translation elongation factor activity"/>
    <property type="evidence" value="ECO:0007669"/>
    <property type="project" value="UniProtKB-KW"/>
</dbReference>
<dbReference type="PANTHER" id="PTHR11741:SF0">
    <property type="entry name" value="ELONGATION FACTOR TS, MITOCHONDRIAL"/>
    <property type="match status" value="1"/>
</dbReference>
<dbReference type="Gene3D" id="1.10.8.10">
    <property type="entry name" value="DNA helicase RuvA subunit, C-terminal domain"/>
    <property type="match status" value="1"/>
</dbReference>
<dbReference type="EMBL" id="UOGL01000383">
    <property type="protein sequence ID" value="VAX39921.1"/>
    <property type="molecule type" value="Genomic_DNA"/>
</dbReference>